<proteinExistence type="predicted"/>
<feature type="non-terminal residue" evidence="1">
    <location>
        <position position="31"/>
    </location>
</feature>
<reference evidence="1" key="1">
    <citation type="submission" date="2021-02" db="EMBL/GenBank/DDBJ databases">
        <authorList>
            <person name="Nowell W R."/>
        </authorList>
    </citation>
    <scope>NUCLEOTIDE SEQUENCE</scope>
</reference>
<accession>A0A820PNL8</accession>
<name>A0A820PNL8_9BILA</name>
<dbReference type="EMBL" id="CAJOAZ010027374">
    <property type="protein sequence ID" value="CAF4409208.1"/>
    <property type="molecule type" value="Genomic_DNA"/>
</dbReference>
<dbReference type="Proteomes" id="UP000663844">
    <property type="component" value="Unassembled WGS sequence"/>
</dbReference>
<evidence type="ECO:0000313" key="1">
    <source>
        <dbReference type="EMBL" id="CAF4409208.1"/>
    </source>
</evidence>
<organism evidence="1 2">
    <name type="scientific">Adineta steineri</name>
    <dbReference type="NCBI Taxonomy" id="433720"/>
    <lineage>
        <taxon>Eukaryota</taxon>
        <taxon>Metazoa</taxon>
        <taxon>Spiralia</taxon>
        <taxon>Gnathifera</taxon>
        <taxon>Rotifera</taxon>
        <taxon>Eurotatoria</taxon>
        <taxon>Bdelloidea</taxon>
        <taxon>Adinetida</taxon>
        <taxon>Adinetidae</taxon>
        <taxon>Adineta</taxon>
    </lineage>
</organism>
<dbReference type="AlphaFoldDB" id="A0A820PNL8"/>
<evidence type="ECO:0000313" key="2">
    <source>
        <dbReference type="Proteomes" id="UP000663844"/>
    </source>
</evidence>
<sequence length="31" mass="3502">MRWCEGKEEGEIVVDGNSKGENQSNRFTCPT</sequence>
<protein>
    <submittedName>
        <fullName evidence="1">Uncharacterized protein</fullName>
    </submittedName>
</protein>
<comment type="caution">
    <text evidence="1">The sequence shown here is derived from an EMBL/GenBank/DDBJ whole genome shotgun (WGS) entry which is preliminary data.</text>
</comment>
<gene>
    <name evidence="1" type="ORF">OXD698_LOCUS51927</name>
</gene>